<dbReference type="SUPFAM" id="SSF52058">
    <property type="entry name" value="L domain-like"/>
    <property type="match status" value="1"/>
</dbReference>
<dbReference type="PANTHER" id="PTHR46759">
    <property type="entry name" value="LEUCINE-RICH REPEAT-CONTAINING PROTEIN 72"/>
    <property type="match status" value="1"/>
</dbReference>
<organism evidence="1">
    <name type="scientific">Mesocestoides corti</name>
    <name type="common">Flatworm</name>
    <dbReference type="NCBI Taxonomy" id="53468"/>
    <lineage>
        <taxon>Eukaryota</taxon>
        <taxon>Metazoa</taxon>
        <taxon>Spiralia</taxon>
        <taxon>Lophotrochozoa</taxon>
        <taxon>Platyhelminthes</taxon>
        <taxon>Cestoda</taxon>
        <taxon>Eucestoda</taxon>
        <taxon>Cyclophyllidea</taxon>
        <taxon>Mesocestoididae</taxon>
        <taxon>Mesocestoides</taxon>
    </lineage>
</organism>
<dbReference type="InterPro" id="IPR042655">
    <property type="entry name" value="LRC72"/>
</dbReference>
<evidence type="ECO:0000313" key="1">
    <source>
        <dbReference type="WBParaSite" id="MCU_007309-RA"/>
    </source>
</evidence>
<accession>A0A5K3FCH3</accession>
<proteinExistence type="predicted"/>
<dbReference type="InterPro" id="IPR032675">
    <property type="entry name" value="LRR_dom_sf"/>
</dbReference>
<dbReference type="WBParaSite" id="MCU_007309-RA">
    <property type="protein sequence ID" value="MCU_007309-RA"/>
    <property type="gene ID" value="MCU_007309"/>
</dbReference>
<protein>
    <submittedName>
        <fullName evidence="1">LRRcap domain-containing protein</fullName>
    </submittedName>
</protein>
<sequence length="156" mass="17788">MVKVSPSLLVRSTSRLCKRRENEPLNEFLGRMTHLYMDNKDIDEVKCLKSLDISGSGVNSLIGLEYFDNLERLDVESNQLADANEVLSVLTTMGHLKELNISHNPIMNEPRIRDRIIVAIGSLEFLNGKEISNSNRQFVTSWSAYKTNSEHDNQKH</sequence>
<dbReference type="Gene3D" id="3.80.10.10">
    <property type="entry name" value="Ribonuclease Inhibitor"/>
    <property type="match status" value="1"/>
</dbReference>
<name>A0A5K3FCH3_MESCO</name>
<reference evidence="1" key="1">
    <citation type="submission" date="2019-11" db="UniProtKB">
        <authorList>
            <consortium name="WormBaseParasite"/>
        </authorList>
    </citation>
    <scope>IDENTIFICATION</scope>
</reference>
<dbReference type="PANTHER" id="PTHR46759:SF1">
    <property type="entry name" value="LEUCINE-RICH REPEAT-CONTAINING PROTEIN 72"/>
    <property type="match status" value="1"/>
</dbReference>
<dbReference type="AlphaFoldDB" id="A0A5K3FCH3"/>
<dbReference type="InterPro" id="IPR001611">
    <property type="entry name" value="Leu-rich_rpt"/>
</dbReference>
<dbReference type="Pfam" id="PF13516">
    <property type="entry name" value="LRR_6"/>
    <property type="match status" value="1"/>
</dbReference>